<dbReference type="Proteomes" id="UP000254848">
    <property type="component" value="Unassembled WGS sequence"/>
</dbReference>
<organism evidence="1 2">
    <name type="scientific">Enterobacillus tribolii</name>
    <dbReference type="NCBI Taxonomy" id="1487935"/>
    <lineage>
        <taxon>Bacteria</taxon>
        <taxon>Pseudomonadati</taxon>
        <taxon>Pseudomonadota</taxon>
        <taxon>Gammaproteobacteria</taxon>
        <taxon>Enterobacterales</taxon>
        <taxon>Hafniaceae</taxon>
        <taxon>Enterobacillus</taxon>
    </lineage>
</organism>
<evidence type="ECO:0000313" key="2">
    <source>
        <dbReference type="Proteomes" id="UP000254848"/>
    </source>
</evidence>
<gene>
    <name evidence="1" type="ORF">C8D90_106161</name>
</gene>
<dbReference type="EMBL" id="QRAP01000006">
    <property type="protein sequence ID" value="RDK89955.1"/>
    <property type="molecule type" value="Genomic_DNA"/>
</dbReference>
<reference evidence="1 2" key="1">
    <citation type="submission" date="2018-07" db="EMBL/GenBank/DDBJ databases">
        <title>Genomic Encyclopedia of Type Strains, Phase IV (KMG-IV): sequencing the most valuable type-strain genomes for metagenomic binning, comparative biology and taxonomic classification.</title>
        <authorList>
            <person name="Goeker M."/>
        </authorList>
    </citation>
    <scope>NUCLEOTIDE SEQUENCE [LARGE SCALE GENOMIC DNA]</scope>
    <source>
        <strain evidence="1 2">DSM 103736</strain>
    </source>
</reference>
<protein>
    <recommendedName>
        <fullName evidence="3">Type IV secretion protein Rhs</fullName>
    </recommendedName>
</protein>
<sequence length="180" mass="21265">MGQQHKEGTVRPLTIGEIEMARELYGNTINYKKVVVHCDSYFPFGAQSKDTAMAPNGELWFRSERYQPDFSAATIGSRHTFVHEMAHVWQRERGMWVRTRGLFSGVVDYRYRLDGKKKLKDYGMEQQASIIADYWLWKKHGNKEWLDFAKLRIVRFLGVSDKNTFELYEYTLSDFFKQRG</sequence>
<dbReference type="RefSeq" id="WP_115459066.1">
    <property type="nucleotide sequence ID" value="NZ_QRAP01000006.1"/>
</dbReference>
<keyword evidence="2" id="KW-1185">Reference proteome</keyword>
<evidence type="ECO:0008006" key="3">
    <source>
        <dbReference type="Google" id="ProtNLM"/>
    </source>
</evidence>
<dbReference type="OrthoDB" id="8686772at2"/>
<accession>A0A370QNJ5</accession>
<dbReference type="AlphaFoldDB" id="A0A370QNJ5"/>
<comment type="caution">
    <text evidence="1">The sequence shown here is derived from an EMBL/GenBank/DDBJ whole genome shotgun (WGS) entry which is preliminary data.</text>
</comment>
<name>A0A370QNJ5_9GAMM</name>
<evidence type="ECO:0000313" key="1">
    <source>
        <dbReference type="EMBL" id="RDK89955.1"/>
    </source>
</evidence>
<proteinExistence type="predicted"/>